<evidence type="ECO:0000259" key="9">
    <source>
        <dbReference type="Pfam" id="PF14522"/>
    </source>
</evidence>
<evidence type="ECO:0000313" key="10">
    <source>
        <dbReference type="EMBL" id="MEK8030190.1"/>
    </source>
</evidence>
<evidence type="ECO:0000256" key="1">
    <source>
        <dbReference type="ARBA" id="ARBA00022448"/>
    </source>
</evidence>
<gene>
    <name evidence="10" type="ORF">AACH06_05085</name>
</gene>
<accession>A0ABU9BJR3</accession>
<evidence type="ECO:0000256" key="5">
    <source>
        <dbReference type="ARBA" id="ARBA00022982"/>
    </source>
</evidence>
<dbReference type="InterPro" id="IPR051829">
    <property type="entry name" value="Multiheme_Cytochr_ET"/>
</dbReference>
<dbReference type="EMBL" id="JBBUTG010000002">
    <property type="protein sequence ID" value="MEK8030190.1"/>
    <property type="molecule type" value="Genomic_DNA"/>
</dbReference>
<feature type="domain" description="Class III cytochrome C" evidence="8">
    <location>
        <begin position="37"/>
        <end position="99"/>
    </location>
</feature>
<dbReference type="SUPFAM" id="SSF48695">
    <property type="entry name" value="Multiheme cytochromes"/>
    <property type="match status" value="3"/>
</dbReference>
<dbReference type="PANTHER" id="PTHR35038:SF6">
    <property type="entry name" value="SURFACE LOCALIZED DECAHEME CYTOCHROME C LIPOPROTEIN"/>
    <property type="match status" value="1"/>
</dbReference>
<sequence>MAWLRIALALLLSLAAFSGQAQGLESALSPGPVIRGHAKWEDQCASCHVRFDRAGQDARCLDCHKDVAADLKNHTGWHGRQKPQPCRSCHTDHKGRDMQIAPLDRKAFDHRSTDWPLREAHARVNDCAKCHVAGQRWREAPQDCAACHRRDDVHKGQLGAKCADCHTETRWADTRFDHSTTRFALSGQHASAKCTACHRPGQPYTSAPDSCQGCHKDDDFRKGHKGRFGDRCDSCHDAKAWRPARFNHDADTDYALRGKHRAARCEACHTGPLYREKLQTACIACHRADDTHRGSLGTECATCHQESGWKSVGKFDHDKSRFPLLGRHAEATCKACHRSAAYREVPSTCIGCHRADDRHQATLGESCGSCHGERTWKIPRFDHSLTRYPLRGGHLKAACTACHADATHYRDTPSTCLACHRRDDKHEGQLGERCETCHQEQSWRSTRFDHARARFPLVGAHLAVECRACHRNARYRDAPRECAGCHRQDDTHRGALGQRCDSCHNARAWPLVRFDHERDGRWRLDGAHGKVRCQACHNAPAPAGRAIAEVGRECVACHRRDDPHDGAFGARCDTCHTTLDWKSLRARRPSAPATPGDRP</sequence>
<name>A0ABU9BJR3_9BURK</name>
<comment type="caution">
    <text evidence="10">The sequence shown here is derived from an EMBL/GenBank/DDBJ whole genome shotgun (WGS) entry which is preliminary data.</text>
</comment>
<feature type="domain" description="Cytochrome c7-like" evidence="9">
    <location>
        <begin position="152"/>
        <end position="216"/>
    </location>
</feature>
<reference evidence="10 11" key="1">
    <citation type="submission" date="2024-04" db="EMBL/GenBank/DDBJ databases">
        <title>Novel species of the genus Ideonella isolated from streams.</title>
        <authorList>
            <person name="Lu H."/>
        </authorList>
    </citation>
    <scope>NUCLEOTIDE SEQUENCE [LARGE SCALE GENOMIC DNA]</scope>
    <source>
        <strain evidence="10 11">DXS29W</strain>
    </source>
</reference>
<keyword evidence="3" id="KW-0479">Metal-binding</keyword>
<keyword evidence="1" id="KW-0813">Transport</keyword>
<feature type="chain" id="PRO_5045806147" evidence="7">
    <location>
        <begin position="22"/>
        <end position="599"/>
    </location>
</feature>
<dbReference type="Pfam" id="PF02085">
    <property type="entry name" value="Cytochrom_CIII"/>
    <property type="match status" value="1"/>
</dbReference>
<keyword evidence="4 7" id="KW-0732">Signal</keyword>
<feature type="signal peptide" evidence="7">
    <location>
        <begin position="1"/>
        <end position="21"/>
    </location>
</feature>
<organism evidence="10 11">
    <name type="scientific">Ideonella lacteola</name>
    <dbReference type="NCBI Taxonomy" id="2984193"/>
    <lineage>
        <taxon>Bacteria</taxon>
        <taxon>Pseudomonadati</taxon>
        <taxon>Pseudomonadota</taxon>
        <taxon>Betaproteobacteria</taxon>
        <taxon>Burkholderiales</taxon>
        <taxon>Sphaerotilaceae</taxon>
        <taxon>Ideonella</taxon>
    </lineage>
</organism>
<dbReference type="RefSeq" id="WP_341424539.1">
    <property type="nucleotide sequence ID" value="NZ_JBBUTG010000002.1"/>
</dbReference>
<evidence type="ECO:0000256" key="6">
    <source>
        <dbReference type="ARBA" id="ARBA00023004"/>
    </source>
</evidence>
<dbReference type="InterPro" id="IPR020942">
    <property type="entry name" value="Cyt_c_III_dom"/>
</dbReference>
<evidence type="ECO:0000256" key="7">
    <source>
        <dbReference type="SAM" id="SignalP"/>
    </source>
</evidence>
<evidence type="ECO:0000256" key="4">
    <source>
        <dbReference type="ARBA" id="ARBA00022729"/>
    </source>
</evidence>
<dbReference type="InterPro" id="IPR036280">
    <property type="entry name" value="Multihaem_cyt_sf"/>
</dbReference>
<evidence type="ECO:0000256" key="3">
    <source>
        <dbReference type="ARBA" id="ARBA00022723"/>
    </source>
</evidence>
<keyword evidence="6" id="KW-0408">Iron</keyword>
<dbReference type="InterPro" id="IPR029467">
    <property type="entry name" value="Cyt_c7-like"/>
</dbReference>
<evidence type="ECO:0000313" key="11">
    <source>
        <dbReference type="Proteomes" id="UP001371218"/>
    </source>
</evidence>
<dbReference type="Proteomes" id="UP001371218">
    <property type="component" value="Unassembled WGS sequence"/>
</dbReference>
<dbReference type="PANTHER" id="PTHR35038">
    <property type="entry name" value="DISSIMILATORY SULFITE REDUCTASE SIRA"/>
    <property type="match status" value="1"/>
</dbReference>
<keyword evidence="2" id="KW-0349">Heme</keyword>
<keyword evidence="5" id="KW-0249">Electron transport</keyword>
<keyword evidence="11" id="KW-1185">Reference proteome</keyword>
<dbReference type="Gene3D" id="3.90.10.10">
    <property type="entry name" value="Cytochrome C3"/>
    <property type="match status" value="7"/>
</dbReference>
<evidence type="ECO:0000259" key="8">
    <source>
        <dbReference type="Pfam" id="PF02085"/>
    </source>
</evidence>
<proteinExistence type="predicted"/>
<protein>
    <submittedName>
        <fullName evidence="10">Cytochrome c3 family protein</fullName>
    </submittedName>
</protein>
<evidence type="ECO:0000256" key="2">
    <source>
        <dbReference type="ARBA" id="ARBA00022617"/>
    </source>
</evidence>
<dbReference type="Pfam" id="PF14522">
    <property type="entry name" value="Cytochrome_C7"/>
    <property type="match status" value="1"/>
</dbReference>